<dbReference type="EMBL" id="CAJFDI010000003">
    <property type="protein sequence ID" value="CAD5222788.1"/>
    <property type="molecule type" value="Genomic_DNA"/>
</dbReference>
<dbReference type="AlphaFoldDB" id="A0A1I7S9J7"/>
<reference evidence="3" key="2">
    <citation type="submission" date="2020-08" db="EMBL/GenBank/DDBJ databases">
        <authorList>
            <person name="Kikuchi T."/>
        </authorList>
    </citation>
    <scope>NUCLEOTIDE SEQUENCE</scope>
    <source>
        <strain evidence="2">Ka4C1</strain>
    </source>
</reference>
<evidence type="ECO:0000313" key="2">
    <source>
        <dbReference type="EMBL" id="CAD5222788.1"/>
    </source>
</evidence>
<dbReference type="OrthoDB" id="10491379at2759"/>
<feature type="signal peptide" evidence="1">
    <location>
        <begin position="1"/>
        <end position="16"/>
    </location>
</feature>
<keyword evidence="5" id="KW-1185">Reference proteome</keyword>
<dbReference type="EMBL" id="CAJFCV020000003">
    <property type="protein sequence ID" value="CAG9111171.1"/>
    <property type="molecule type" value="Genomic_DNA"/>
</dbReference>
<evidence type="ECO:0000256" key="1">
    <source>
        <dbReference type="SAM" id="SignalP"/>
    </source>
</evidence>
<dbReference type="Proteomes" id="UP000095284">
    <property type="component" value="Unplaced"/>
</dbReference>
<dbReference type="Proteomes" id="UP000582659">
    <property type="component" value="Unassembled WGS sequence"/>
</dbReference>
<name>A0A1I7S9J7_BURXY</name>
<dbReference type="WBParaSite" id="BXY_0969400.1">
    <property type="protein sequence ID" value="BXY_0969400.1"/>
    <property type="gene ID" value="BXY_0969400"/>
</dbReference>
<proteinExistence type="predicted"/>
<accession>A0A1I7S9J7</accession>
<dbReference type="Proteomes" id="UP000659654">
    <property type="component" value="Unassembled WGS sequence"/>
</dbReference>
<evidence type="ECO:0000313" key="3">
    <source>
        <dbReference type="EMBL" id="CAG9111171.1"/>
    </source>
</evidence>
<keyword evidence="1" id="KW-0732">Signal</keyword>
<gene>
    <name evidence="2" type="ORF">BXYJ_LOCUS7654</name>
</gene>
<sequence>MFYLFSILVSVAFVKANFLEDVGVFFEPATLSNKEMAKLGLELFDAQWKKHGEKFTEDFKIPPVVAKVVKQLETPLQFASLALCPQCEDFVSDIQTKVRGDQDFPRWVAELTLPAAVCPLLFSIDRDLVPVCMVGGFGLSIFFVNSDPASVCAAIPLCTWSTGSPRSRTTTASHFTTTAETTVRTSATSASTSAASTVNE</sequence>
<evidence type="ECO:0000313" key="6">
    <source>
        <dbReference type="WBParaSite" id="BXY_0969400.1"/>
    </source>
</evidence>
<evidence type="ECO:0000313" key="5">
    <source>
        <dbReference type="Proteomes" id="UP000659654"/>
    </source>
</evidence>
<evidence type="ECO:0000313" key="4">
    <source>
        <dbReference type="Proteomes" id="UP000095284"/>
    </source>
</evidence>
<reference evidence="6" key="1">
    <citation type="submission" date="2016-11" db="UniProtKB">
        <authorList>
            <consortium name="WormBaseParasite"/>
        </authorList>
    </citation>
    <scope>IDENTIFICATION</scope>
</reference>
<feature type="chain" id="PRO_5035359850" evidence="1">
    <location>
        <begin position="17"/>
        <end position="200"/>
    </location>
</feature>
<organism evidence="4 6">
    <name type="scientific">Bursaphelenchus xylophilus</name>
    <name type="common">Pinewood nematode worm</name>
    <name type="synonym">Aphelenchoides xylophilus</name>
    <dbReference type="NCBI Taxonomy" id="6326"/>
    <lineage>
        <taxon>Eukaryota</taxon>
        <taxon>Metazoa</taxon>
        <taxon>Ecdysozoa</taxon>
        <taxon>Nematoda</taxon>
        <taxon>Chromadorea</taxon>
        <taxon>Rhabditida</taxon>
        <taxon>Tylenchina</taxon>
        <taxon>Tylenchomorpha</taxon>
        <taxon>Aphelenchoidea</taxon>
        <taxon>Aphelenchoididae</taxon>
        <taxon>Bursaphelenchus</taxon>
    </lineage>
</organism>
<protein>
    <submittedName>
        <fullName evidence="2">(pine wood nematode) hypothetical protein</fullName>
    </submittedName>
</protein>